<evidence type="ECO:0000313" key="5">
    <source>
        <dbReference type="Proteomes" id="UP000220629"/>
    </source>
</evidence>
<evidence type="ECO:0000256" key="2">
    <source>
        <dbReference type="ARBA" id="ARBA00023235"/>
    </source>
</evidence>
<dbReference type="InterPro" id="IPR014347">
    <property type="entry name" value="Tautomerase/MIF_sf"/>
</dbReference>
<dbReference type="EMBL" id="PDDY01000001">
    <property type="protein sequence ID" value="PEH40848.1"/>
    <property type="molecule type" value="Genomic_DNA"/>
</dbReference>
<keyword evidence="2" id="KW-0413">Isomerase</keyword>
<dbReference type="Pfam" id="PF01361">
    <property type="entry name" value="Tautomerase"/>
    <property type="match status" value="1"/>
</dbReference>
<proteinExistence type="inferred from homology"/>
<dbReference type="InterPro" id="IPR004370">
    <property type="entry name" value="4-OT-like_dom"/>
</dbReference>
<comment type="similarity">
    <text evidence="1">Belongs to the 4-oxalocrotonate tautomerase family.</text>
</comment>
<evidence type="ECO:0000259" key="3">
    <source>
        <dbReference type="Pfam" id="PF01361"/>
    </source>
</evidence>
<dbReference type="SUPFAM" id="SSF55331">
    <property type="entry name" value="Tautomerase/MIF"/>
    <property type="match status" value="1"/>
</dbReference>
<comment type="caution">
    <text evidence="4">The sequence shown here is derived from an EMBL/GenBank/DDBJ whole genome shotgun (WGS) entry which is preliminary data.</text>
</comment>
<dbReference type="Gene3D" id="3.30.429.10">
    <property type="entry name" value="Macrophage Migration Inhibitory Factor"/>
    <property type="match status" value="1"/>
</dbReference>
<evidence type="ECO:0000313" key="4">
    <source>
        <dbReference type="EMBL" id="PEH40848.1"/>
    </source>
</evidence>
<evidence type="ECO:0000256" key="1">
    <source>
        <dbReference type="ARBA" id="ARBA00006723"/>
    </source>
</evidence>
<name>A0A0M2QMR2_BURGA</name>
<organism evidence="4 5">
    <name type="scientific">Burkholderia gladioli</name>
    <name type="common">Pseudomonas marginata</name>
    <name type="synonym">Phytomonas marginata</name>
    <dbReference type="NCBI Taxonomy" id="28095"/>
    <lineage>
        <taxon>Bacteria</taxon>
        <taxon>Pseudomonadati</taxon>
        <taxon>Pseudomonadota</taxon>
        <taxon>Betaproteobacteria</taxon>
        <taxon>Burkholderiales</taxon>
        <taxon>Burkholderiaceae</taxon>
        <taxon>Burkholderia</taxon>
    </lineage>
</organism>
<dbReference type="RefSeq" id="WP_046575059.1">
    <property type="nucleotide sequence ID" value="NZ_CADEPO010000010.1"/>
</dbReference>
<dbReference type="GO" id="GO:0016853">
    <property type="term" value="F:isomerase activity"/>
    <property type="evidence" value="ECO:0007669"/>
    <property type="project" value="UniProtKB-KW"/>
</dbReference>
<dbReference type="PANTHER" id="PTHR35530">
    <property type="entry name" value="TAUTOMERASE-RELATED"/>
    <property type="match status" value="1"/>
</dbReference>
<dbReference type="Proteomes" id="UP000220629">
    <property type="component" value="Unassembled WGS sequence"/>
</dbReference>
<dbReference type="AlphaFoldDB" id="A0A0M2QMR2"/>
<protein>
    <submittedName>
        <fullName evidence="4">Tautomerase</fullName>
    </submittedName>
</protein>
<reference evidence="5" key="1">
    <citation type="submission" date="2017-09" db="EMBL/GenBank/DDBJ databases">
        <title>FDA dAtabase for Regulatory Grade micrObial Sequences (FDA-ARGOS): Supporting development and validation of Infectious Disease Dx tests.</title>
        <authorList>
            <person name="Minogue T."/>
            <person name="Wolcott M."/>
            <person name="Wasieloski L."/>
            <person name="Aguilar W."/>
            <person name="Moore D."/>
            <person name="Tallon L."/>
            <person name="Sadzewicz L."/>
            <person name="Ott S."/>
            <person name="Zhao X."/>
            <person name="Nagaraj S."/>
            <person name="Vavikolanu K."/>
            <person name="Aluvathingal J."/>
            <person name="Nadendla S."/>
            <person name="Sichtig H."/>
        </authorList>
    </citation>
    <scope>NUCLEOTIDE SEQUENCE [LARGE SCALE GENOMIC DNA]</scope>
    <source>
        <strain evidence="5">FDAARGOS_390</strain>
    </source>
</reference>
<gene>
    <name evidence="4" type="ORF">CRM94_00950</name>
</gene>
<feature type="domain" description="4-oxalocrotonate tautomerase-like" evidence="3">
    <location>
        <begin position="3"/>
        <end position="68"/>
    </location>
</feature>
<sequence length="103" mass="11351">MPIVNILVTREGTSPGAQRTTREQKAAVYKGIADLLFTVMGKPHEDTTVVFHEHEIDDFGQGGLPLSDYREQRARDRQVDIADSTGRRNGGEEIVVPAVCSVE</sequence>
<dbReference type="PANTHER" id="PTHR35530:SF1">
    <property type="entry name" value="2-HYDROXYMUCONATE TAUTOMERASE"/>
    <property type="match status" value="1"/>
</dbReference>
<accession>A0A0M2QMR2</accession>